<organism evidence="2">
    <name type="scientific">marine metagenome</name>
    <dbReference type="NCBI Taxonomy" id="408172"/>
    <lineage>
        <taxon>unclassified sequences</taxon>
        <taxon>metagenomes</taxon>
        <taxon>ecological metagenomes</taxon>
    </lineage>
</organism>
<keyword evidence="1" id="KW-0472">Membrane</keyword>
<keyword evidence="1" id="KW-1133">Transmembrane helix</keyword>
<sequence length="44" mass="5080">MALGMKVSIRRIMYAPICTYTPLAFAELVGKDLFFLEYTLLHNK</sequence>
<dbReference type="AlphaFoldDB" id="A0A382XLB0"/>
<gene>
    <name evidence="2" type="ORF">METZ01_LOCUS424463</name>
</gene>
<feature type="transmembrane region" description="Helical" evidence="1">
    <location>
        <begin position="12"/>
        <end position="30"/>
    </location>
</feature>
<dbReference type="EMBL" id="UINC01168536">
    <property type="protein sequence ID" value="SVD71609.1"/>
    <property type="molecule type" value="Genomic_DNA"/>
</dbReference>
<keyword evidence="1" id="KW-0812">Transmembrane</keyword>
<name>A0A382XLB0_9ZZZZ</name>
<accession>A0A382XLB0</accession>
<evidence type="ECO:0000313" key="2">
    <source>
        <dbReference type="EMBL" id="SVD71609.1"/>
    </source>
</evidence>
<evidence type="ECO:0000256" key="1">
    <source>
        <dbReference type="SAM" id="Phobius"/>
    </source>
</evidence>
<reference evidence="2" key="1">
    <citation type="submission" date="2018-05" db="EMBL/GenBank/DDBJ databases">
        <authorList>
            <person name="Lanie J.A."/>
            <person name="Ng W.-L."/>
            <person name="Kazmierczak K.M."/>
            <person name="Andrzejewski T.M."/>
            <person name="Davidsen T.M."/>
            <person name="Wayne K.J."/>
            <person name="Tettelin H."/>
            <person name="Glass J.I."/>
            <person name="Rusch D."/>
            <person name="Podicherti R."/>
            <person name="Tsui H.-C.T."/>
            <person name="Winkler M.E."/>
        </authorList>
    </citation>
    <scope>NUCLEOTIDE SEQUENCE</scope>
</reference>
<protein>
    <submittedName>
        <fullName evidence="2">Uncharacterized protein</fullName>
    </submittedName>
</protein>
<proteinExistence type="predicted"/>